<feature type="domain" description="DNA2/NAM7 helicase-like C-terminal" evidence="1">
    <location>
        <begin position="16"/>
        <end position="82"/>
    </location>
</feature>
<reference evidence="2" key="1">
    <citation type="journal article" date="2019" name="bioRxiv">
        <title>The Genome of the Zebra Mussel, Dreissena polymorpha: A Resource for Invasive Species Research.</title>
        <authorList>
            <person name="McCartney M.A."/>
            <person name="Auch B."/>
            <person name="Kono T."/>
            <person name="Mallez S."/>
            <person name="Zhang Y."/>
            <person name="Obille A."/>
            <person name="Becker A."/>
            <person name="Abrahante J.E."/>
            <person name="Garbe J."/>
            <person name="Badalamenti J.P."/>
            <person name="Herman A."/>
            <person name="Mangelson H."/>
            <person name="Liachko I."/>
            <person name="Sullivan S."/>
            <person name="Sone E.D."/>
            <person name="Koren S."/>
            <person name="Silverstein K.A.T."/>
            <person name="Beckman K.B."/>
            <person name="Gohl D.M."/>
        </authorList>
    </citation>
    <scope>NUCLEOTIDE SEQUENCE</scope>
    <source>
        <strain evidence="2">Duluth1</strain>
        <tissue evidence="2">Whole animal</tissue>
    </source>
</reference>
<gene>
    <name evidence="2" type="ORF">DPMN_039001</name>
</gene>
<sequence length="102" mass="11806">MSPQIYSSLARKEDFHVSLIERLYNTYSPNSPYRVTLCDNYRTNSHITRFMSELFYDGQLKNSADIPAHPDMYPLSFQVAKGKEEPSDLQGGYCNYAEVIRN</sequence>
<dbReference type="EMBL" id="JAIWYP010000002">
    <property type="protein sequence ID" value="KAH3875725.1"/>
    <property type="molecule type" value="Genomic_DNA"/>
</dbReference>
<dbReference type="Proteomes" id="UP000828390">
    <property type="component" value="Unassembled WGS sequence"/>
</dbReference>
<dbReference type="InterPro" id="IPR041679">
    <property type="entry name" value="DNA2/NAM7-like_C"/>
</dbReference>
<accession>A0A9D4MGJ5</accession>
<protein>
    <recommendedName>
        <fullName evidence="1">DNA2/NAM7 helicase-like C-terminal domain-containing protein</fullName>
    </recommendedName>
</protein>
<organism evidence="2 3">
    <name type="scientific">Dreissena polymorpha</name>
    <name type="common">Zebra mussel</name>
    <name type="synonym">Mytilus polymorpha</name>
    <dbReference type="NCBI Taxonomy" id="45954"/>
    <lineage>
        <taxon>Eukaryota</taxon>
        <taxon>Metazoa</taxon>
        <taxon>Spiralia</taxon>
        <taxon>Lophotrochozoa</taxon>
        <taxon>Mollusca</taxon>
        <taxon>Bivalvia</taxon>
        <taxon>Autobranchia</taxon>
        <taxon>Heteroconchia</taxon>
        <taxon>Euheterodonta</taxon>
        <taxon>Imparidentia</taxon>
        <taxon>Neoheterodontei</taxon>
        <taxon>Myida</taxon>
        <taxon>Dreissenoidea</taxon>
        <taxon>Dreissenidae</taxon>
        <taxon>Dreissena</taxon>
    </lineage>
</organism>
<dbReference type="SUPFAM" id="SSF52540">
    <property type="entry name" value="P-loop containing nucleoside triphosphate hydrolases"/>
    <property type="match status" value="1"/>
</dbReference>
<dbReference type="AlphaFoldDB" id="A0A9D4MGJ5"/>
<comment type="caution">
    <text evidence="2">The sequence shown here is derived from an EMBL/GenBank/DDBJ whole genome shotgun (WGS) entry which is preliminary data.</text>
</comment>
<reference evidence="2" key="2">
    <citation type="submission" date="2020-11" db="EMBL/GenBank/DDBJ databases">
        <authorList>
            <person name="McCartney M.A."/>
            <person name="Auch B."/>
            <person name="Kono T."/>
            <person name="Mallez S."/>
            <person name="Becker A."/>
            <person name="Gohl D.M."/>
            <person name="Silverstein K.A.T."/>
            <person name="Koren S."/>
            <person name="Bechman K.B."/>
            <person name="Herman A."/>
            <person name="Abrahante J.E."/>
            <person name="Garbe J."/>
        </authorList>
    </citation>
    <scope>NUCLEOTIDE SEQUENCE</scope>
    <source>
        <strain evidence="2">Duluth1</strain>
        <tissue evidence="2">Whole animal</tissue>
    </source>
</reference>
<name>A0A9D4MGJ5_DREPO</name>
<dbReference type="InterPro" id="IPR027417">
    <property type="entry name" value="P-loop_NTPase"/>
</dbReference>
<evidence type="ECO:0000313" key="3">
    <source>
        <dbReference type="Proteomes" id="UP000828390"/>
    </source>
</evidence>
<dbReference type="Gene3D" id="3.40.50.300">
    <property type="entry name" value="P-loop containing nucleotide triphosphate hydrolases"/>
    <property type="match status" value="1"/>
</dbReference>
<evidence type="ECO:0000259" key="1">
    <source>
        <dbReference type="Pfam" id="PF13087"/>
    </source>
</evidence>
<proteinExistence type="predicted"/>
<keyword evidence="3" id="KW-1185">Reference proteome</keyword>
<evidence type="ECO:0000313" key="2">
    <source>
        <dbReference type="EMBL" id="KAH3875725.1"/>
    </source>
</evidence>
<dbReference type="Pfam" id="PF13087">
    <property type="entry name" value="AAA_12"/>
    <property type="match status" value="1"/>
</dbReference>